<dbReference type="SMART" id="SM00744">
    <property type="entry name" value="RINGv"/>
    <property type="match status" value="1"/>
</dbReference>
<dbReference type="GO" id="GO:0008270">
    <property type="term" value="F:zinc ion binding"/>
    <property type="evidence" value="ECO:0007669"/>
    <property type="project" value="UniProtKB-KW"/>
</dbReference>
<keyword evidence="6" id="KW-0472">Membrane</keyword>
<dbReference type="PROSITE" id="PS50089">
    <property type="entry name" value="ZF_RING_2"/>
    <property type="match status" value="1"/>
</dbReference>
<dbReference type="CDD" id="cd16454">
    <property type="entry name" value="RING-H2_PA-TM-RING"/>
    <property type="match status" value="1"/>
</dbReference>
<evidence type="ECO:0000259" key="7">
    <source>
        <dbReference type="PROSITE" id="PS50089"/>
    </source>
</evidence>
<feature type="domain" description="RING-type" evidence="7">
    <location>
        <begin position="279"/>
        <end position="322"/>
    </location>
</feature>
<dbReference type="InterPro" id="IPR001841">
    <property type="entry name" value="Znf_RING"/>
</dbReference>
<evidence type="ECO:0000313" key="8">
    <source>
        <dbReference type="EMBL" id="OEH74906.1"/>
    </source>
</evidence>
<keyword evidence="6" id="KW-0812">Transmembrane</keyword>
<accession>A0A1D3CUL9</accession>
<dbReference type="Pfam" id="PF13639">
    <property type="entry name" value="zf-RING_2"/>
    <property type="match status" value="1"/>
</dbReference>
<evidence type="ECO:0000256" key="1">
    <source>
        <dbReference type="ARBA" id="ARBA00022723"/>
    </source>
</evidence>
<organism evidence="8 9">
    <name type="scientific">Cyclospora cayetanensis</name>
    <dbReference type="NCBI Taxonomy" id="88456"/>
    <lineage>
        <taxon>Eukaryota</taxon>
        <taxon>Sar</taxon>
        <taxon>Alveolata</taxon>
        <taxon>Apicomplexa</taxon>
        <taxon>Conoidasida</taxon>
        <taxon>Coccidia</taxon>
        <taxon>Eucoccidiorida</taxon>
        <taxon>Eimeriorina</taxon>
        <taxon>Eimeriidae</taxon>
        <taxon>Cyclospora</taxon>
    </lineage>
</organism>
<comment type="caution">
    <text evidence="8">The sequence shown here is derived from an EMBL/GenBank/DDBJ whole genome shotgun (WGS) entry which is preliminary data.</text>
</comment>
<evidence type="ECO:0000256" key="2">
    <source>
        <dbReference type="ARBA" id="ARBA00022771"/>
    </source>
</evidence>
<evidence type="ECO:0000313" key="9">
    <source>
        <dbReference type="Proteomes" id="UP000095192"/>
    </source>
</evidence>
<keyword evidence="9" id="KW-1185">Reference proteome</keyword>
<gene>
    <name evidence="8" type="ORF">cyc_04483</name>
</gene>
<name>A0A1D3CUL9_9EIME</name>
<dbReference type="Gene3D" id="3.30.40.10">
    <property type="entry name" value="Zinc/RING finger domain, C3HC4 (zinc finger)"/>
    <property type="match status" value="1"/>
</dbReference>
<evidence type="ECO:0000256" key="5">
    <source>
        <dbReference type="SAM" id="MobiDB-lite"/>
    </source>
</evidence>
<dbReference type="SUPFAM" id="SSF57850">
    <property type="entry name" value="RING/U-box"/>
    <property type="match status" value="1"/>
</dbReference>
<feature type="transmembrane region" description="Helical" evidence="6">
    <location>
        <begin position="108"/>
        <end position="125"/>
    </location>
</feature>
<dbReference type="InterPro" id="IPR011016">
    <property type="entry name" value="Znf_RING-CH"/>
</dbReference>
<dbReference type="PANTHER" id="PTHR46225">
    <property type="entry name" value="C3H4 TYPE ZINC FINGER PROTEIN"/>
    <property type="match status" value="1"/>
</dbReference>
<dbReference type="FunCoup" id="A0A1D3CUL9">
    <property type="interactions" value="2"/>
</dbReference>
<dbReference type="AlphaFoldDB" id="A0A1D3CUL9"/>
<evidence type="ECO:0000256" key="6">
    <source>
        <dbReference type="SAM" id="Phobius"/>
    </source>
</evidence>
<dbReference type="InParanoid" id="A0A1D3CUL9"/>
<reference evidence="8 9" key="1">
    <citation type="journal article" date="2016" name="BMC Genomics">
        <title>Comparative genomics reveals Cyclospora cayetanensis possesses coccidia-like metabolism and invasion components but unique surface antigens.</title>
        <authorList>
            <person name="Liu S."/>
            <person name="Wang L."/>
            <person name="Zheng H."/>
            <person name="Xu Z."/>
            <person name="Roellig D.M."/>
            <person name="Li N."/>
            <person name="Frace M.A."/>
            <person name="Tang K."/>
            <person name="Arrowood M.J."/>
            <person name="Moss D.M."/>
            <person name="Zhang L."/>
            <person name="Feng Y."/>
            <person name="Xiao L."/>
        </authorList>
    </citation>
    <scope>NUCLEOTIDE SEQUENCE [LARGE SCALE GENOMIC DNA]</scope>
    <source>
        <strain evidence="8 9">CHN_HEN01</strain>
    </source>
</reference>
<proteinExistence type="predicted"/>
<dbReference type="InterPro" id="IPR013083">
    <property type="entry name" value="Znf_RING/FYVE/PHD"/>
</dbReference>
<sequence>MDRHEAGGRPSDDASPPAYVDLETQQSDEAAALRLHQQLNEEERSFVPYVYGLYMALMSIQACDFNAKVWSIVCIGRGLLQLVHNVLITTLRLRRQAPPRKLLFSSRLLYLFGFSWWIVGFKVLLMTPGCEDEATLAETVSLILFWATAVVYAIPFFIYAVLCLFLPCIIYFIVRFAVRPADRQPTPQDILRQLQSKTYKDLLESLKRQYNIENDAMIESRDTSLLPSLSLENVLGGVSSLLGGNTGGSPPSPRSDLRGAPLGDPMRPQGPSISVNKCCPICMVDLVDDDTVLIMPCDPRHFFHQACVEHWLETSQACPICRANIVRLITGNRSPPLAHRDGGLELQV</sequence>
<feature type="transmembrane region" description="Helical" evidence="6">
    <location>
        <begin position="145"/>
        <end position="174"/>
    </location>
</feature>
<protein>
    <submittedName>
        <fullName evidence="8">Zinc c3hc4 type (Ring finger) domain-containing protein</fullName>
    </submittedName>
</protein>
<dbReference type="Proteomes" id="UP000095192">
    <property type="component" value="Unassembled WGS sequence"/>
</dbReference>
<keyword evidence="3" id="KW-0862">Zinc</keyword>
<dbReference type="PANTHER" id="PTHR46225:SF19">
    <property type="entry name" value="RING-TYPE DOMAIN-CONTAINING PROTEIN"/>
    <property type="match status" value="1"/>
</dbReference>
<evidence type="ECO:0000256" key="4">
    <source>
        <dbReference type="PROSITE-ProRule" id="PRU00175"/>
    </source>
</evidence>
<dbReference type="EMBL" id="JROU02001878">
    <property type="protein sequence ID" value="OEH74906.1"/>
    <property type="molecule type" value="Genomic_DNA"/>
</dbReference>
<dbReference type="VEuPathDB" id="ToxoDB:cyc_04483"/>
<keyword evidence="2 4" id="KW-0863">Zinc-finger</keyword>
<keyword evidence="1" id="KW-0479">Metal-binding</keyword>
<feature type="region of interest" description="Disordered" evidence="5">
    <location>
        <begin position="244"/>
        <end position="266"/>
    </location>
</feature>
<evidence type="ECO:0000256" key="3">
    <source>
        <dbReference type="ARBA" id="ARBA00022833"/>
    </source>
</evidence>
<keyword evidence="6" id="KW-1133">Transmembrane helix</keyword>